<dbReference type="Gene3D" id="3.40.50.2300">
    <property type="match status" value="2"/>
</dbReference>
<dbReference type="RefSeq" id="WP_376978668.1">
    <property type="nucleotide sequence ID" value="NZ_JBHLSV010000004.1"/>
</dbReference>
<dbReference type="InterPro" id="IPR000843">
    <property type="entry name" value="HTH_LacI"/>
</dbReference>
<dbReference type="SUPFAM" id="SSF47413">
    <property type="entry name" value="lambda repressor-like DNA-binding domains"/>
    <property type="match status" value="1"/>
</dbReference>
<proteinExistence type="predicted"/>
<dbReference type="SUPFAM" id="SSF53822">
    <property type="entry name" value="Periplasmic binding protein-like I"/>
    <property type="match status" value="1"/>
</dbReference>
<dbReference type="GO" id="GO:0003677">
    <property type="term" value="F:DNA binding"/>
    <property type="evidence" value="ECO:0007669"/>
    <property type="project" value="UniProtKB-KW"/>
</dbReference>
<reference evidence="5 6" key="1">
    <citation type="submission" date="2024-09" db="EMBL/GenBank/DDBJ databases">
        <authorList>
            <person name="Sun Q."/>
            <person name="Mori K."/>
        </authorList>
    </citation>
    <scope>NUCLEOTIDE SEQUENCE [LARGE SCALE GENOMIC DNA]</scope>
    <source>
        <strain evidence="5 6">CICC 10874</strain>
    </source>
</reference>
<dbReference type="Pfam" id="PF13377">
    <property type="entry name" value="Peripla_BP_3"/>
    <property type="match status" value="1"/>
</dbReference>
<evidence type="ECO:0000313" key="6">
    <source>
        <dbReference type="Proteomes" id="UP001589793"/>
    </source>
</evidence>
<dbReference type="InterPro" id="IPR028082">
    <property type="entry name" value="Peripla_BP_I"/>
</dbReference>
<dbReference type="PANTHER" id="PTHR30146:SF109">
    <property type="entry name" value="HTH-TYPE TRANSCRIPTIONAL REGULATOR GALS"/>
    <property type="match status" value="1"/>
</dbReference>
<evidence type="ECO:0000256" key="1">
    <source>
        <dbReference type="ARBA" id="ARBA00023015"/>
    </source>
</evidence>
<dbReference type="InterPro" id="IPR010982">
    <property type="entry name" value="Lambda_DNA-bd_dom_sf"/>
</dbReference>
<keyword evidence="3" id="KW-0804">Transcription</keyword>
<keyword evidence="6" id="KW-1185">Reference proteome</keyword>
<comment type="caution">
    <text evidence="5">The sequence shown here is derived from an EMBL/GenBank/DDBJ whole genome shotgun (WGS) entry which is preliminary data.</text>
</comment>
<feature type="domain" description="HTH lacI-type" evidence="4">
    <location>
        <begin position="39"/>
        <end position="93"/>
    </location>
</feature>
<dbReference type="PRINTS" id="PR00036">
    <property type="entry name" value="HTHLACI"/>
</dbReference>
<dbReference type="InterPro" id="IPR046335">
    <property type="entry name" value="LacI/GalR-like_sensor"/>
</dbReference>
<dbReference type="PANTHER" id="PTHR30146">
    <property type="entry name" value="LACI-RELATED TRANSCRIPTIONAL REPRESSOR"/>
    <property type="match status" value="1"/>
</dbReference>
<dbReference type="CDD" id="cd01392">
    <property type="entry name" value="HTH_LacI"/>
    <property type="match status" value="1"/>
</dbReference>
<sequence>MEPAPPPDSAADASVEVDATSAVIDTRTAPGLAATSRPVSMRDVARRAGVSQKTVSRVINGEPHVRGELRERIQDAIAELGYRPNAAARSLVTRRTRRIGVAAFGAPLHGPSSVLTAVEAVARAEGYALSIQRTDTTGRDELQSAVEALLDQGVEGIVLSEPLHLDGGALEIPAHVAVLTLGSQGLTGREDELIVGADEFGAALLATGHLLSLGHRTVHHIAGPSAWVSSRQRCSGWEAALEGKGLEPPETVVGDWSPRSGFESMRLLLEQAGPTAVFVANDQMAIGAIAAVQRAGLRVPGDVSIIGFDDLDLAEYLTTPLTTMRQEFDVFAHLGMARLLRAIDGRPPSQTRQLVPASLVTRATTGPPPPIR</sequence>
<evidence type="ECO:0000313" key="5">
    <source>
        <dbReference type="EMBL" id="MFC0673246.1"/>
    </source>
</evidence>
<accession>A0ABV6R8Z5</accession>
<evidence type="ECO:0000259" key="4">
    <source>
        <dbReference type="PROSITE" id="PS50932"/>
    </source>
</evidence>
<dbReference type="EMBL" id="JBHLSV010000004">
    <property type="protein sequence ID" value="MFC0673246.1"/>
    <property type="molecule type" value="Genomic_DNA"/>
</dbReference>
<keyword evidence="2 5" id="KW-0238">DNA-binding</keyword>
<dbReference type="Gene3D" id="1.10.260.40">
    <property type="entry name" value="lambda repressor-like DNA-binding domains"/>
    <property type="match status" value="1"/>
</dbReference>
<dbReference type="Proteomes" id="UP001589793">
    <property type="component" value="Unassembled WGS sequence"/>
</dbReference>
<gene>
    <name evidence="5" type="ORF">ACFFF6_04665</name>
</gene>
<evidence type="ECO:0000256" key="3">
    <source>
        <dbReference type="ARBA" id="ARBA00023163"/>
    </source>
</evidence>
<keyword evidence="1" id="KW-0805">Transcription regulation</keyword>
<organism evidence="5 6">
    <name type="scientific">Brachybacterium hainanense</name>
    <dbReference type="NCBI Taxonomy" id="1541174"/>
    <lineage>
        <taxon>Bacteria</taxon>
        <taxon>Bacillati</taxon>
        <taxon>Actinomycetota</taxon>
        <taxon>Actinomycetes</taxon>
        <taxon>Micrococcales</taxon>
        <taxon>Dermabacteraceae</taxon>
        <taxon>Brachybacterium</taxon>
    </lineage>
</organism>
<dbReference type="SMART" id="SM00354">
    <property type="entry name" value="HTH_LACI"/>
    <property type="match status" value="1"/>
</dbReference>
<dbReference type="CDD" id="cd01574">
    <property type="entry name" value="PBP1_LacI"/>
    <property type="match status" value="1"/>
</dbReference>
<dbReference type="PROSITE" id="PS00356">
    <property type="entry name" value="HTH_LACI_1"/>
    <property type="match status" value="1"/>
</dbReference>
<dbReference type="Pfam" id="PF00356">
    <property type="entry name" value="LacI"/>
    <property type="match status" value="1"/>
</dbReference>
<evidence type="ECO:0000256" key="2">
    <source>
        <dbReference type="ARBA" id="ARBA00023125"/>
    </source>
</evidence>
<name>A0ABV6R8Z5_9MICO</name>
<protein>
    <submittedName>
        <fullName evidence="5">LacI family DNA-binding transcriptional regulator</fullName>
    </submittedName>
</protein>
<dbReference type="PROSITE" id="PS50932">
    <property type="entry name" value="HTH_LACI_2"/>
    <property type="match status" value="1"/>
</dbReference>